<feature type="region of interest" description="Disordered" evidence="3">
    <location>
        <begin position="352"/>
        <end position="541"/>
    </location>
</feature>
<dbReference type="GeneID" id="111012045"/>
<feature type="compositionally biased region" description="Polar residues" evidence="3">
    <location>
        <begin position="352"/>
        <end position="366"/>
    </location>
</feature>
<feature type="compositionally biased region" description="Polar residues" evidence="3">
    <location>
        <begin position="598"/>
        <end position="618"/>
    </location>
</feature>
<feature type="compositionally biased region" description="Basic and acidic residues" evidence="3">
    <location>
        <begin position="59"/>
        <end position="109"/>
    </location>
</feature>
<dbReference type="InterPro" id="IPR004087">
    <property type="entry name" value="KH_dom"/>
</dbReference>
<evidence type="ECO:0000259" key="4">
    <source>
        <dbReference type="SMART" id="SM00322"/>
    </source>
</evidence>
<dbReference type="Gene3D" id="3.30.1370.10">
    <property type="entry name" value="K Homology domain, type 1"/>
    <property type="match status" value="2"/>
</dbReference>
<feature type="compositionally biased region" description="Low complexity" evidence="3">
    <location>
        <begin position="636"/>
        <end position="647"/>
    </location>
</feature>
<dbReference type="InterPro" id="IPR004088">
    <property type="entry name" value="KH_dom_type_1"/>
</dbReference>
<evidence type="ECO:0000313" key="5">
    <source>
        <dbReference type="Proteomes" id="UP000504603"/>
    </source>
</evidence>
<feature type="compositionally biased region" description="Low complexity" evidence="3">
    <location>
        <begin position="483"/>
        <end position="501"/>
    </location>
</feature>
<feature type="compositionally biased region" description="Polar residues" evidence="3">
    <location>
        <begin position="724"/>
        <end position="743"/>
    </location>
</feature>
<proteinExistence type="predicted"/>
<dbReference type="RefSeq" id="XP_022141764.1">
    <property type="nucleotide sequence ID" value="XM_022286072.1"/>
</dbReference>
<evidence type="ECO:0000256" key="1">
    <source>
        <dbReference type="ARBA" id="ARBA00022737"/>
    </source>
</evidence>
<evidence type="ECO:0000256" key="2">
    <source>
        <dbReference type="PROSITE-ProRule" id="PRU00117"/>
    </source>
</evidence>
<accession>A0A6J1CJR3</accession>
<dbReference type="PANTHER" id="PTHR10288">
    <property type="entry name" value="KH DOMAIN CONTAINING RNA BINDING PROTEIN"/>
    <property type="match status" value="1"/>
</dbReference>
<keyword evidence="5" id="KW-1185">Reference proteome</keyword>
<feature type="region of interest" description="Disordered" evidence="3">
    <location>
        <begin position="1"/>
        <end position="181"/>
    </location>
</feature>
<organism evidence="5 6">
    <name type="scientific">Momordica charantia</name>
    <name type="common">Bitter gourd</name>
    <name type="synonym">Balsam pear</name>
    <dbReference type="NCBI Taxonomy" id="3673"/>
    <lineage>
        <taxon>Eukaryota</taxon>
        <taxon>Viridiplantae</taxon>
        <taxon>Streptophyta</taxon>
        <taxon>Embryophyta</taxon>
        <taxon>Tracheophyta</taxon>
        <taxon>Spermatophyta</taxon>
        <taxon>Magnoliopsida</taxon>
        <taxon>eudicotyledons</taxon>
        <taxon>Gunneridae</taxon>
        <taxon>Pentapetalae</taxon>
        <taxon>rosids</taxon>
        <taxon>fabids</taxon>
        <taxon>Cucurbitales</taxon>
        <taxon>Cucurbitaceae</taxon>
        <taxon>Momordiceae</taxon>
        <taxon>Momordica</taxon>
    </lineage>
</organism>
<name>A0A6J1CJR3_MOMCH</name>
<feature type="region of interest" description="Disordered" evidence="3">
    <location>
        <begin position="636"/>
        <end position="655"/>
    </location>
</feature>
<dbReference type="SMART" id="SM00322">
    <property type="entry name" value="KH"/>
    <property type="match status" value="2"/>
</dbReference>
<feature type="region of interest" description="Disordered" evidence="3">
    <location>
        <begin position="554"/>
        <end position="630"/>
    </location>
</feature>
<feature type="domain" description="K Homology" evidence="4">
    <location>
        <begin position="276"/>
        <end position="350"/>
    </location>
</feature>
<dbReference type="CDD" id="cd00105">
    <property type="entry name" value="KH-I"/>
    <property type="match status" value="2"/>
</dbReference>
<dbReference type="Pfam" id="PF00013">
    <property type="entry name" value="KH_1"/>
    <property type="match status" value="2"/>
</dbReference>
<evidence type="ECO:0000256" key="3">
    <source>
        <dbReference type="SAM" id="MobiDB-lite"/>
    </source>
</evidence>
<feature type="compositionally biased region" description="Basic and acidic residues" evidence="3">
    <location>
        <begin position="142"/>
        <end position="154"/>
    </location>
</feature>
<feature type="compositionally biased region" description="Polar residues" evidence="3">
    <location>
        <begin position="415"/>
        <end position="429"/>
    </location>
</feature>
<dbReference type="OrthoDB" id="5204190at2759"/>
<feature type="compositionally biased region" description="Pro residues" evidence="3">
    <location>
        <begin position="432"/>
        <end position="443"/>
    </location>
</feature>
<reference evidence="6" key="1">
    <citation type="submission" date="2025-08" db="UniProtKB">
        <authorList>
            <consortium name="RefSeq"/>
        </authorList>
    </citation>
    <scope>IDENTIFICATION</scope>
</reference>
<dbReference type="GO" id="GO:0003723">
    <property type="term" value="F:RNA binding"/>
    <property type="evidence" value="ECO:0007669"/>
    <property type="project" value="UniProtKB-UniRule"/>
</dbReference>
<feature type="domain" description="K Homology" evidence="4">
    <location>
        <begin position="180"/>
        <end position="253"/>
    </location>
</feature>
<dbReference type="PROSITE" id="PS50084">
    <property type="entry name" value="KH_TYPE_1"/>
    <property type="match status" value="2"/>
</dbReference>
<protein>
    <submittedName>
        <fullName evidence="6">Far upstream element-binding protein 2</fullName>
    </submittedName>
</protein>
<feature type="compositionally biased region" description="Low complexity" evidence="3">
    <location>
        <begin position="702"/>
        <end position="723"/>
    </location>
</feature>
<keyword evidence="2" id="KW-0694">RNA-binding</keyword>
<feature type="compositionally biased region" description="Acidic residues" evidence="3">
    <location>
        <begin position="49"/>
        <end position="58"/>
    </location>
</feature>
<feature type="compositionally biased region" description="Low complexity" evidence="3">
    <location>
        <begin position="444"/>
        <end position="454"/>
    </location>
</feature>
<feature type="region of interest" description="Disordered" evidence="3">
    <location>
        <begin position="702"/>
        <end position="785"/>
    </location>
</feature>
<sequence length="785" mass="83624">MAEEVVVATGAASPEPLDHKRKLADLDNEPTEAPEENHEDSAASASADDNADVAVSDESEAKRPRLDGKPDENASENGHHENKPDEPATEEPAKEDDKQSSEEDTKQPESLEEVPETEKTEEPIADPHEAGDAQDSAAEISVEDKIQELSKEESQPVEATLPLEEDVSNAEQDKPLSGAETTTYKMEVPNSKVGVLIGKAGDTIRYLQYNSGAKIQIMRDADADPSNLTRPVEIIGTSENIKKAEELINAVIAEADAGGSPSLIARGLTSSHSIATAEQIQMQVPNEKVGLIIGRGGETIKSLQTRSGARIQLIPQNLPEGDESKERTIRVTGDKKQIDIATEMIKEVMNQTVRPSPHSTGFNQQAYRPRGPGGPTQWGQRGPHPSHPAAYDYPHRGPYPSHNTQYQQHPGYGNYPQQMGPRSSYNSGWEQRPPPSMQVPPPSSGGYDYYGGRSHYSDAPPSHYPSNMPGHAPGPSPAPAHGPPQTQSSYNYNQQQSQGYGHAAPYSQSAPHQSYGHGYEQKYDHHPPAQNPYGGHGSTQQLYPQAGAQQVYPGQQQYDNKPPSYGVPAQGPPPQSYGAPRVGQPGEPYQGGSAPASYVQNMQPQQTYQYPTGGSAQQYPPYGTVPSADGYNQAPAASAAASYPQQGGQAGYGQPGVQQQSAYAQQVAPAAAYGQYPTAQQGYPEQAAANTAGYAAYQAPQDPAAYSGAPATAAAAYTAPTSGQPGYTQQTATQPTYDQSIPQSGGYGTVPSSAAVGYGKSVSPQPQPQPGYPQYDSSQVYGASR</sequence>
<feature type="compositionally biased region" description="Basic and acidic residues" evidence="3">
    <location>
        <begin position="116"/>
        <end position="131"/>
    </location>
</feature>
<dbReference type="InterPro" id="IPR036612">
    <property type="entry name" value="KH_dom_type_1_sf"/>
</dbReference>
<keyword evidence="1" id="KW-0677">Repeat</keyword>
<dbReference type="SUPFAM" id="SSF54791">
    <property type="entry name" value="Eukaryotic type KH-domain (KH-domain type I)"/>
    <property type="match status" value="2"/>
</dbReference>
<gene>
    <name evidence="6" type="primary">LOC111012045</name>
</gene>
<dbReference type="Proteomes" id="UP000504603">
    <property type="component" value="Unplaced"/>
</dbReference>
<evidence type="ECO:0000313" key="6">
    <source>
        <dbReference type="RefSeq" id="XP_022141764.1"/>
    </source>
</evidence>
<feature type="compositionally biased region" description="Pro residues" evidence="3">
    <location>
        <begin position="472"/>
        <end position="482"/>
    </location>
</feature>
<dbReference type="KEGG" id="mcha:111012045"/>
<dbReference type="AlphaFoldDB" id="A0A6J1CJR3"/>